<keyword evidence="6" id="KW-0413">Isomerase</keyword>
<evidence type="ECO:0000313" key="8">
    <source>
        <dbReference type="Proteomes" id="UP000292686"/>
    </source>
</evidence>
<evidence type="ECO:0000259" key="5">
    <source>
        <dbReference type="Pfam" id="PF01323"/>
    </source>
</evidence>
<dbReference type="Pfam" id="PF01323">
    <property type="entry name" value="DSBA"/>
    <property type="match status" value="1"/>
</dbReference>
<name>A0A4Q2M7J7_9MICO</name>
<evidence type="ECO:0000256" key="2">
    <source>
        <dbReference type="ARBA" id="ARBA00023002"/>
    </source>
</evidence>
<dbReference type="GO" id="GO:0016491">
    <property type="term" value="F:oxidoreductase activity"/>
    <property type="evidence" value="ECO:0007669"/>
    <property type="project" value="UniProtKB-KW"/>
</dbReference>
<dbReference type="InterPro" id="IPR036249">
    <property type="entry name" value="Thioredoxin-like_sf"/>
</dbReference>
<dbReference type="Proteomes" id="UP000292686">
    <property type="component" value="Unassembled WGS sequence"/>
</dbReference>
<dbReference type="Proteomes" id="UP000581087">
    <property type="component" value="Unassembled WGS sequence"/>
</dbReference>
<reference evidence="7 8" key="1">
    <citation type="submission" date="2019-01" db="EMBL/GenBank/DDBJ databases">
        <title>Agromyces.</title>
        <authorList>
            <person name="Li J."/>
        </authorList>
    </citation>
    <scope>NUCLEOTIDE SEQUENCE [LARGE SCALE GENOMIC DNA]</scope>
    <source>
        <strain evidence="7 8">DSM 23870</strain>
    </source>
</reference>
<feature type="domain" description="DSBA-like thioredoxin" evidence="5">
    <location>
        <begin position="7"/>
        <end position="206"/>
    </location>
</feature>
<comment type="caution">
    <text evidence="7">The sequence shown here is derived from an EMBL/GenBank/DDBJ whole genome shotgun (WGS) entry which is preliminary data.</text>
</comment>
<dbReference type="GO" id="GO:0016853">
    <property type="term" value="F:isomerase activity"/>
    <property type="evidence" value="ECO:0007669"/>
    <property type="project" value="UniProtKB-KW"/>
</dbReference>
<dbReference type="OrthoDB" id="9799122at2"/>
<dbReference type="Gene3D" id="3.40.30.10">
    <property type="entry name" value="Glutaredoxin"/>
    <property type="match status" value="1"/>
</dbReference>
<evidence type="ECO:0000313" key="6">
    <source>
        <dbReference type="EMBL" id="NYD67563.1"/>
    </source>
</evidence>
<dbReference type="SUPFAM" id="SSF52833">
    <property type="entry name" value="Thioredoxin-like"/>
    <property type="match status" value="1"/>
</dbReference>
<dbReference type="EMBL" id="JACCBI010000001">
    <property type="protein sequence ID" value="NYD67563.1"/>
    <property type="molecule type" value="Genomic_DNA"/>
</dbReference>
<keyword evidence="1" id="KW-0732">Signal</keyword>
<organism evidence="7 8">
    <name type="scientific">Agromyces atrinae</name>
    <dbReference type="NCBI Taxonomy" id="592376"/>
    <lineage>
        <taxon>Bacteria</taxon>
        <taxon>Bacillati</taxon>
        <taxon>Actinomycetota</taxon>
        <taxon>Actinomycetes</taxon>
        <taxon>Micrococcales</taxon>
        <taxon>Microbacteriaceae</taxon>
        <taxon>Agromyces</taxon>
    </lineage>
</organism>
<dbReference type="AlphaFoldDB" id="A0A4Q2M7J7"/>
<protein>
    <submittedName>
        <fullName evidence="7">DsbA family protein</fullName>
    </submittedName>
    <submittedName>
        <fullName evidence="6">Putative DsbA family dithiol-disulfide isomerase</fullName>
    </submittedName>
</protein>
<dbReference type="PANTHER" id="PTHR13887">
    <property type="entry name" value="GLUTATHIONE S-TRANSFERASE KAPPA"/>
    <property type="match status" value="1"/>
</dbReference>
<evidence type="ECO:0000313" key="7">
    <source>
        <dbReference type="EMBL" id="RXZ88224.1"/>
    </source>
</evidence>
<evidence type="ECO:0000256" key="1">
    <source>
        <dbReference type="ARBA" id="ARBA00022729"/>
    </source>
</evidence>
<evidence type="ECO:0000256" key="3">
    <source>
        <dbReference type="ARBA" id="ARBA00023157"/>
    </source>
</evidence>
<keyword evidence="2" id="KW-0560">Oxidoreductase</keyword>
<keyword evidence="3" id="KW-1015">Disulfide bond</keyword>
<dbReference type="PANTHER" id="PTHR13887:SF14">
    <property type="entry name" value="DISULFIDE BOND FORMATION PROTEIN D"/>
    <property type="match status" value="1"/>
</dbReference>
<evidence type="ECO:0000256" key="4">
    <source>
        <dbReference type="ARBA" id="ARBA00023284"/>
    </source>
</evidence>
<dbReference type="EMBL" id="SDPM01000001">
    <property type="protein sequence ID" value="RXZ88224.1"/>
    <property type="molecule type" value="Genomic_DNA"/>
</dbReference>
<dbReference type="InterPro" id="IPR001853">
    <property type="entry name" value="DSBA-like_thioredoxin_dom"/>
</dbReference>
<evidence type="ECO:0000313" key="9">
    <source>
        <dbReference type="Proteomes" id="UP000581087"/>
    </source>
</evidence>
<keyword evidence="8" id="KW-1185">Reference proteome</keyword>
<gene>
    <name evidence="6" type="ORF">BJ972_002082</name>
    <name evidence="7" type="ORF">ESP50_03325</name>
</gene>
<keyword evidence="4" id="KW-0676">Redox-active center</keyword>
<sequence>MSKPRIQVEFFHDVICSFCFPMSYRMRQLVESMPNVDIVHRSFALVSEPRDFDRMFGSRERAKGEILSHWRAANMNDDLHRFNIVGMQNSDFPFPTSLNGLRAAKAAWFVGGEAAYWDAFDALQAAFFIQSKDVGDDGVIRSAIAGSGINVDAWSAHYESDAVADAVTADLSRAAQYGVRGVPALVVNGEHLISGAQPLAALKDALTRIGDEMPDEASVGVCTPDGC</sequence>
<dbReference type="RefSeq" id="WP_129172488.1">
    <property type="nucleotide sequence ID" value="NZ_JACCBI010000001.1"/>
</dbReference>
<proteinExistence type="predicted"/>
<reference evidence="6 9" key="2">
    <citation type="submission" date="2020-07" db="EMBL/GenBank/DDBJ databases">
        <title>Sequencing the genomes of 1000 actinobacteria strains.</title>
        <authorList>
            <person name="Klenk H.-P."/>
        </authorList>
    </citation>
    <scope>NUCLEOTIDE SEQUENCE [LARGE SCALE GENOMIC DNA]</scope>
    <source>
        <strain evidence="6 9">DSM 23870</strain>
    </source>
</reference>
<accession>A0A4Q2M7J7</accession>